<sequence length="213" mass="23731">MIKIILYEDNSQLREGLFMLLNGSDGFLVVGAFGNPTNIIEQYNSLKPDIILMDIDMPETSGLEGLKMLRQVSADVKVLMLTVFDDNQHVFDAIKAGANGYILKKTPPAKLIEYIQEANTGGAPMSSSIATQVLKMFSSIQNSGDKQHDYNLSERETQVLQLLVNGYSYKMIASEMYIAIDTVRSHIKKIYEKLHVNSKSEAVAKAFKGNLFN</sequence>
<keyword evidence="1 5" id="KW-0597">Phosphoprotein</keyword>
<dbReference type="SMART" id="SM00421">
    <property type="entry name" value="HTH_LUXR"/>
    <property type="match status" value="1"/>
</dbReference>
<dbReference type="PRINTS" id="PR00038">
    <property type="entry name" value="HTHLUXR"/>
</dbReference>
<dbReference type="CDD" id="cd17535">
    <property type="entry name" value="REC_NarL-like"/>
    <property type="match status" value="1"/>
</dbReference>
<feature type="domain" description="Response regulatory" evidence="7">
    <location>
        <begin position="3"/>
        <end position="119"/>
    </location>
</feature>
<dbReference type="InterPro" id="IPR001789">
    <property type="entry name" value="Sig_transdc_resp-reg_receiver"/>
</dbReference>
<dbReference type="EMBL" id="JBHUHZ010000001">
    <property type="protein sequence ID" value="MFD2161979.1"/>
    <property type="molecule type" value="Genomic_DNA"/>
</dbReference>
<evidence type="ECO:0000259" key="6">
    <source>
        <dbReference type="PROSITE" id="PS50043"/>
    </source>
</evidence>
<dbReference type="Pfam" id="PF00072">
    <property type="entry name" value="Response_reg"/>
    <property type="match status" value="1"/>
</dbReference>
<keyword evidence="3" id="KW-0238">DNA-binding</keyword>
<evidence type="ECO:0000256" key="3">
    <source>
        <dbReference type="ARBA" id="ARBA00023125"/>
    </source>
</evidence>
<accession>A0ABW4ZJY4</accession>
<evidence type="ECO:0000313" key="8">
    <source>
        <dbReference type="EMBL" id="MFD2161979.1"/>
    </source>
</evidence>
<dbReference type="Proteomes" id="UP001597387">
    <property type="component" value="Unassembled WGS sequence"/>
</dbReference>
<comment type="caution">
    <text evidence="8">The sequence shown here is derived from an EMBL/GenBank/DDBJ whole genome shotgun (WGS) entry which is preliminary data.</text>
</comment>
<evidence type="ECO:0000256" key="5">
    <source>
        <dbReference type="PROSITE-ProRule" id="PRU00169"/>
    </source>
</evidence>
<dbReference type="CDD" id="cd06170">
    <property type="entry name" value="LuxR_C_like"/>
    <property type="match status" value="1"/>
</dbReference>
<dbReference type="InterPro" id="IPR011006">
    <property type="entry name" value="CheY-like_superfamily"/>
</dbReference>
<dbReference type="SUPFAM" id="SSF46894">
    <property type="entry name" value="C-terminal effector domain of the bipartite response regulators"/>
    <property type="match status" value="1"/>
</dbReference>
<evidence type="ECO:0000256" key="1">
    <source>
        <dbReference type="ARBA" id="ARBA00022553"/>
    </source>
</evidence>
<keyword evidence="4" id="KW-0804">Transcription</keyword>
<protein>
    <submittedName>
        <fullName evidence="8">Response regulator</fullName>
    </submittedName>
</protein>
<dbReference type="SUPFAM" id="SSF52172">
    <property type="entry name" value="CheY-like"/>
    <property type="match status" value="1"/>
</dbReference>
<proteinExistence type="predicted"/>
<dbReference type="InterPro" id="IPR000792">
    <property type="entry name" value="Tscrpt_reg_LuxR_C"/>
</dbReference>
<dbReference type="RefSeq" id="WP_255898178.1">
    <property type="nucleotide sequence ID" value="NZ_JAFMZO010000001.1"/>
</dbReference>
<dbReference type="PROSITE" id="PS50110">
    <property type="entry name" value="RESPONSE_REGULATORY"/>
    <property type="match status" value="1"/>
</dbReference>
<dbReference type="InterPro" id="IPR016032">
    <property type="entry name" value="Sig_transdc_resp-reg_C-effctor"/>
</dbReference>
<reference evidence="9" key="1">
    <citation type="journal article" date="2019" name="Int. J. Syst. Evol. Microbiol.">
        <title>The Global Catalogue of Microorganisms (GCM) 10K type strain sequencing project: providing services to taxonomists for standard genome sequencing and annotation.</title>
        <authorList>
            <consortium name="The Broad Institute Genomics Platform"/>
            <consortium name="The Broad Institute Genome Sequencing Center for Infectious Disease"/>
            <person name="Wu L."/>
            <person name="Ma J."/>
        </authorList>
    </citation>
    <scope>NUCLEOTIDE SEQUENCE [LARGE SCALE GENOMIC DNA]</scope>
    <source>
        <strain evidence="9">KCTC 42217</strain>
    </source>
</reference>
<dbReference type="InterPro" id="IPR039420">
    <property type="entry name" value="WalR-like"/>
</dbReference>
<feature type="modified residue" description="4-aspartylphosphate" evidence="5">
    <location>
        <position position="54"/>
    </location>
</feature>
<organism evidence="8 9">
    <name type="scientific">Paradesertivirga mongoliensis</name>
    <dbReference type="NCBI Taxonomy" id="2100740"/>
    <lineage>
        <taxon>Bacteria</taxon>
        <taxon>Pseudomonadati</taxon>
        <taxon>Bacteroidota</taxon>
        <taxon>Sphingobacteriia</taxon>
        <taxon>Sphingobacteriales</taxon>
        <taxon>Sphingobacteriaceae</taxon>
        <taxon>Paradesertivirga</taxon>
    </lineage>
</organism>
<keyword evidence="9" id="KW-1185">Reference proteome</keyword>
<dbReference type="PROSITE" id="PS50043">
    <property type="entry name" value="HTH_LUXR_2"/>
    <property type="match status" value="1"/>
</dbReference>
<feature type="domain" description="HTH luxR-type" evidence="6">
    <location>
        <begin position="145"/>
        <end position="210"/>
    </location>
</feature>
<evidence type="ECO:0000259" key="7">
    <source>
        <dbReference type="PROSITE" id="PS50110"/>
    </source>
</evidence>
<evidence type="ECO:0000313" key="9">
    <source>
        <dbReference type="Proteomes" id="UP001597387"/>
    </source>
</evidence>
<dbReference type="Pfam" id="PF00196">
    <property type="entry name" value="GerE"/>
    <property type="match status" value="1"/>
</dbReference>
<name>A0ABW4ZJY4_9SPHI</name>
<evidence type="ECO:0000256" key="2">
    <source>
        <dbReference type="ARBA" id="ARBA00023015"/>
    </source>
</evidence>
<gene>
    <name evidence="8" type="ORF">ACFSJU_06210</name>
</gene>
<dbReference type="PANTHER" id="PTHR43214:SF24">
    <property type="entry name" value="TRANSCRIPTIONAL REGULATORY PROTEIN NARL-RELATED"/>
    <property type="match status" value="1"/>
</dbReference>
<dbReference type="SMART" id="SM00448">
    <property type="entry name" value="REC"/>
    <property type="match status" value="1"/>
</dbReference>
<evidence type="ECO:0000256" key="4">
    <source>
        <dbReference type="ARBA" id="ARBA00023163"/>
    </source>
</evidence>
<dbReference type="PANTHER" id="PTHR43214">
    <property type="entry name" value="TWO-COMPONENT RESPONSE REGULATOR"/>
    <property type="match status" value="1"/>
</dbReference>
<keyword evidence="2" id="KW-0805">Transcription regulation</keyword>
<dbReference type="Gene3D" id="3.40.50.2300">
    <property type="match status" value="1"/>
</dbReference>
<dbReference type="InterPro" id="IPR058245">
    <property type="entry name" value="NreC/VraR/RcsB-like_REC"/>
</dbReference>